<proteinExistence type="predicted"/>
<dbReference type="AlphaFoldDB" id="A0A6J4P6I4"/>
<dbReference type="EMBL" id="CADCUZ010000038">
    <property type="protein sequence ID" value="CAA9405829.1"/>
    <property type="molecule type" value="Genomic_DNA"/>
</dbReference>
<reference evidence="1" key="1">
    <citation type="submission" date="2020-02" db="EMBL/GenBank/DDBJ databases">
        <authorList>
            <person name="Meier V. D."/>
        </authorList>
    </citation>
    <scope>NUCLEOTIDE SEQUENCE</scope>
    <source>
        <strain evidence="1">AVDCRST_MAG55</strain>
    </source>
</reference>
<organism evidence="1">
    <name type="scientific">uncultured Rubrobacteraceae bacterium</name>
    <dbReference type="NCBI Taxonomy" id="349277"/>
    <lineage>
        <taxon>Bacteria</taxon>
        <taxon>Bacillati</taxon>
        <taxon>Actinomycetota</taxon>
        <taxon>Rubrobacteria</taxon>
        <taxon>Rubrobacterales</taxon>
        <taxon>Rubrobacteraceae</taxon>
        <taxon>environmental samples</taxon>
    </lineage>
</organism>
<protein>
    <submittedName>
        <fullName evidence="1">Uncharacterized protein</fullName>
    </submittedName>
</protein>
<gene>
    <name evidence="1" type="ORF">AVDCRST_MAG55-982</name>
</gene>
<sequence>MESESKRGEGLRGDAPGMDGFFGRGSRVSVYARTGGDLRGYVCEANENGLLLDARDPSGDPTGYEFLPWPSIERVNAEV</sequence>
<evidence type="ECO:0000313" key="1">
    <source>
        <dbReference type="EMBL" id="CAA9405829.1"/>
    </source>
</evidence>
<accession>A0A6J4P6I4</accession>
<name>A0A6J4P6I4_9ACTN</name>